<evidence type="ECO:0000313" key="2">
    <source>
        <dbReference type="Proteomes" id="UP000596157"/>
    </source>
</evidence>
<protein>
    <submittedName>
        <fullName evidence="1">Uncharacterized protein</fullName>
    </submittedName>
</protein>
<dbReference type="RefSeq" id="WP_272687904.1">
    <property type="nucleotide sequence ID" value="NZ_CP067099.1"/>
</dbReference>
<dbReference type="GeneID" id="92278418"/>
<evidence type="ECO:0000313" key="1">
    <source>
        <dbReference type="EMBL" id="QQO63685.1"/>
    </source>
</evidence>
<reference evidence="2" key="1">
    <citation type="submission" date="2021-01" db="EMBL/GenBank/DDBJ databases">
        <title>Providencia vermicola LLDRA6, a soil-borne Mn(II)-oxidizing bacterium, exploits a strategy of superoxide production coupled to hydrogen peroxide consumption to generate Mn oxides, as revealed by transcriptional up-regulation of genes for phenylacetic acid catabolism.</title>
        <authorList>
            <person name="Chen S."/>
            <person name="Ding Z."/>
            <person name="Chen J."/>
            <person name="Luo J."/>
            <person name="Ruan X."/>
            <person name="Li Z."/>
            <person name="Liao F."/>
            <person name="He J."/>
            <person name="Li D."/>
        </authorList>
    </citation>
    <scope>NUCLEOTIDE SEQUENCE [LARGE SCALE GENOMIC DNA]</scope>
    <source>
        <strain evidence="2">LLDRA6</strain>
    </source>
</reference>
<organism evidence="1 2">
    <name type="scientific">Providencia manganoxydans</name>
    <dbReference type="NCBI Taxonomy" id="2923283"/>
    <lineage>
        <taxon>Bacteria</taxon>
        <taxon>Pseudomonadati</taxon>
        <taxon>Pseudomonadota</taxon>
        <taxon>Gammaproteobacteria</taxon>
        <taxon>Enterobacterales</taxon>
        <taxon>Morganellaceae</taxon>
        <taxon>Providencia</taxon>
    </lineage>
</organism>
<sequence>MDEFTEKIKKQYSVPENHTLVSTGFRWEGSRKGQDTDAHTYQQIDENGNVCAEYLVKDSTSIYPPQKRTISISKR</sequence>
<name>A0ABX7AIA0_9GAMM</name>
<proteinExistence type="predicted"/>
<keyword evidence="2" id="KW-1185">Reference proteome</keyword>
<dbReference type="EMBL" id="CP067099">
    <property type="protein sequence ID" value="QQO63685.1"/>
    <property type="molecule type" value="Genomic_DNA"/>
</dbReference>
<gene>
    <name evidence="1" type="ORF">JI723_06855</name>
</gene>
<dbReference type="Proteomes" id="UP000596157">
    <property type="component" value="Chromosome"/>
</dbReference>
<accession>A0ABX7AIA0</accession>